<evidence type="ECO:0000313" key="3">
    <source>
        <dbReference type="Proteomes" id="UP000724874"/>
    </source>
</evidence>
<reference evidence="2" key="1">
    <citation type="submission" date="2020-11" db="EMBL/GenBank/DDBJ databases">
        <authorList>
            <consortium name="DOE Joint Genome Institute"/>
            <person name="Ahrendt S."/>
            <person name="Riley R."/>
            <person name="Andreopoulos W."/>
            <person name="LaButti K."/>
            <person name="Pangilinan J."/>
            <person name="Ruiz-duenas F.J."/>
            <person name="Barrasa J.M."/>
            <person name="Sanchez-Garcia M."/>
            <person name="Camarero S."/>
            <person name="Miyauchi S."/>
            <person name="Serrano A."/>
            <person name="Linde D."/>
            <person name="Babiker R."/>
            <person name="Drula E."/>
            <person name="Ayuso-Fernandez I."/>
            <person name="Pacheco R."/>
            <person name="Padilla G."/>
            <person name="Ferreira P."/>
            <person name="Barriuso J."/>
            <person name="Kellner H."/>
            <person name="Castanera R."/>
            <person name="Alfaro M."/>
            <person name="Ramirez L."/>
            <person name="Pisabarro A.G."/>
            <person name="Kuo A."/>
            <person name="Tritt A."/>
            <person name="Lipzen A."/>
            <person name="He G."/>
            <person name="Yan M."/>
            <person name="Ng V."/>
            <person name="Cullen D."/>
            <person name="Martin F."/>
            <person name="Rosso M.-N."/>
            <person name="Henrissat B."/>
            <person name="Hibbett D."/>
            <person name="Martinez A.T."/>
            <person name="Grigoriev I.V."/>
        </authorList>
    </citation>
    <scope>NUCLEOTIDE SEQUENCE</scope>
    <source>
        <strain evidence="2">AH 44721</strain>
    </source>
</reference>
<name>A0A9P5P0R6_GYMJU</name>
<dbReference type="Proteomes" id="UP000724874">
    <property type="component" value="Unassembled WGS sequence"/>
</dbReference>
<proteinExistence type="predicted"/>
<accession>A0A9P5P0R6</accession>
<organism evidence="2 3">
    <name type="scientific">Gymnopilus junonius</name>
    <name type="common">Spectacular rustgill mushroom</name>
    <name type="synonym">Gymnopilus spectabilis subsp. junonius</name>
    <dbReference type="NCBI Taxonomy" id="109634"/>
    <lineage>
        <taxon>Eukaryota</taxon>
        <taxon>Fungi</taxon>
        <taxon>Dikarya</taxon>
        <taxon>Basidiomycota</taxon>
        <taxon>Agaricomycotina</taxon>
        <taxon>Agaricomycetes</taxon>
        <taxon>Agaricomycetidae</taxon>
        <taxon>Agaricales</taxon>
        <taxon>Agaricineae</taxon>
        <taxon>Hymenogastraceae</taxon>
        <taxon>Gymnopilus</taxon>
    </lineage>
</organism>
<sequence length="191" mass="20187">MPMLMLALLQPRPLISSLTSKSLIRNDNAPIPKHPPSPSPPPAPPPPLSSEHLATSTDLIRRDEDIRKCEEHVERIRFVSLLFLGRSLLGASWSGSGSASASASPYPGVLGQTRPFHVNETASENSGAPRSGCSTAAGVCEVKESGRGPTWVAAHCSVSESESGVSLSGFGSAASWSRGGYQKEAHRVHRV</sequence>
<keyword evidence="3" id="KW-1185">Reference proteome</keyword>
<feature type="compositionally biased region" description="Pro residues" evidence="1">
    <location>
        <begin position="32"/>
        <end position="48"/>
    </location>
</feature>
<comment type="caution">
    <text evidence="2">The sequence shown here is derived from an EMBL/GenBank/DDBJ whole genome shotgun (WGS) entry which is preliminary data.</text>
</comment>
<evidence type="ECO:0000256" key="1">
    <source>
        <dbReference type="SAM" id="MobiDB-lite"/>
    </source>
</evidence>
<protein>
    <submittedName>
        <fullName evidence="2">Uncharacterized protein</fullName>
    </submittedName>
</protein>
<dbReference type="EMBL" id="JADNYJ010000004">
    <property type="protein sequence ID" value="KAF8911438.1"/>
    <property type="molecule type" value="Genomic_DNA"/>
</dbReference>
<gene>
    <name evidence="2" type="ORF">CPB84DRAFT_1841934</name>
</gene>
<evidence type="ECO:0000313" key="2">
    <source>
        <dbReference type="EMBL" id="KAF8911438.1"/>
    </source>
</evidence>
<feature type="region of interest" description="Disordered" evidence="1">
    <location>
        <begin position="19"/>
        <end position="52"/>
    </location>
</feature>
<dbReference type="AlphaFoldDB" id="A0A9P5P0R6"/>